<feature type="compositionally biased region" description="Low complexity" evidence="1">
    <location>
        <begin position="102"/>
        <end position="112"/>
    </location>
</feature>
<reference evidence="2" key="2">
    <citation type="journal article" date="2015" name="Data Brief">
        <title>Shoot transcriptome of the giant reed, Arundo donax.</title>
        <authorList>
            <person name="Barrero R.A."/>
            <person name="Guerrero F.D."/>
            <person name="Moolhuijzen P."/>
            <person name="Goolsby J.A."/>
            <person name="Tidwell J."/>
            <person name="Bellgard S.E."/>
            <person name="Bellgard M.I."/>
        </authorList>
    </citation>
    <scope>NUCLEOTIDE SEQUENCE</scope>
    <source>
        <tissue evidence="2">Shoot tissue taken approximately 20 cm above the soil surface</tissue>
    </source>
</reference>
<feature type="compositionally biased region" description="Basic residues" evidence="1">
    <location>
        <begin position="1"/>
        <end position="10"/>
    </location>
</feature>
<accession>A0A0A8XQK0</accession>
<evidence type="ECO:0000256" key="1">
    <source>
        <dbReference type="SAM" id="MobiDB-lite"/>
    </source>
</evidence>
<protein>
    <submittedName>
        <fullName evidence="2">Uncharacterized protein</fullName>
    </submittedName>
</protein>
<organism evidence="2">
    <name type="scientific">Arundo donax</name>
    <name type="common">Giant reed</name>
    <name type="synonym">Donax arundinaceus</name>
    <dbReference type="NCBI Taxonomy" id="35708"/>
    <lineage>
        <taxon>Eukaryota</taxon>
        <taxon>Viridiplantae</taxon>
        <taxon>Streptophyta</taxon>
        <taxon>Embryophyta</taxon>
        <taxon>Tracheophyta</taxon>
        <taxon>Spermatophyta</taxon>
        <taxon>Magnoliopsida</taxon>
        <taxon>Liliopsida</taxon>
        <taxon>Poales</taxon>
        <taxon>Poaceae</taxon>
        <taxon>PACMAD clade</taxon>
        <taxon>Arundinoideae</taxon>
        <taxon>Arundineae</taxon>
        <taxon>Arundo</taxon>
    </lineage>
</organism>
<evidence type="ECO:0000313" key="2">
    <source>
        <dbReference type="EMBL" id="JAD16056.1"/>
    </source>
</evidence>
<feature type="region of interest" description="Disordered" evidence="1">
    <location>
        <begin position="1"/>
        <end position="112"/>
    </location>
</feature>
<proteinExistence type="predicted"/>
<name>A0A0A8XQK0_ARUDO</name>
<dbReference type="EMBL" id="GBRH01281839">
    <property type="protein sequence ID" value="JAD16056.1"/>
    <property type="molecule type" value="Transcribed_RNA"/>
</dbReference>
<sequence length="112" mass="12655">MAGDRRHRHRGDAPAGGQDHAAGVVRVHPFRDGAGGDRDPQQRLRRHPVPPGEPVLPVRVRRGGAPDRGDQGRRPQRPHRHPLQHRHHLRLRLGLHPRPHLQHPGLQLSVRS</sequence>
<feature type="compositionally biased region" description="Basic and acidic residues" evidence="1">
    <location>
        <begin position="29"/>
        <end position="42"/>
    </location>
</feature>
<feature type="compositionally biased region" description="Basic and acidic residues" evidence="1">
    <location>
        <begin position="64"/>
        <end position="73"/>
    </location>
</feature>
<reference evidence="2" key="1">
    <citation type="submission" date="2014-09" db="EMBL/GenBank/DDBJ databases">
        <authorList>
            <person name="Magalhaes I.L.F."/>
            <person name="Oliveira U."/>
            <person name="Santos F.R."/>
            <person name="Vidigal T.H.D.A."/>
            <person name="Brescovit A.D."/>
            <person name="Santos A.J."/>
        </authorList>
    </citation>
    <scope>NUCLEOTIDE SEQUENCE</scope>
    <source>
        <tissue evidence="2">Shoot tissue taken approximately 20 cm above the soil surface</tissue>
    </source>
</reference>
<feature type="compositionally biased region" description="Basic residues" evidence="1">
    <location>
        <begin position="74"/>
        <end position="101"/>
    </location>
</feature>
<dbReference type="AlphaFoldDB" id="A0A0A8XQK0"/>